<keyword evidence="4" id="KW-0349">Heme</keyword>
<organism evidence="13 14">
    <name type="scientific">Henosepilachna vigintioctopunctata</name>
    <dbReference type="NCBI Taxonomy" id="420089"/>
    <lineage>
        <taxon>Eukaryota</taxon>
        <taxon>Metazoa</taxon>
        <taxon>Ecdysozoa</taxon>
        <taxon>Arthropoda</taxon>
        <taxon>Hexapoda</taxon>
        <taxon>Insecta</taxon>
        <taxon>Pterygota</taxon>
        <taxon>Neoptera</taxon>
        <taxon>Endopterygota</taxon>
        <taxon>Coleoptera</taxon>
        <taxon>Polyphaga</taxon>
        <taxon>Cucujiformia</taxon>
        <taxon>Coccinelloidea</taxon>
        <taxon>Coccinellidae</taxon>
        <taxon>Epilachninae</taxon>
        <taxon>Epilachnini</taxon>
        <taxon>Henosepilachna</taxon>
    </lineage>
</organism>
<evidence type="ECO:0000256" key="6">
    <source>
        <dbReference type="ARBA" id="ARBA00022723"/>
    </source>
</evidence>
<feature type="transmembrane region" description="Helical" evidence="11">
    <location>
        <begin position="77"/>
        <end position="96"/>
    </location>
</feature>
<comment type="cofactor">
    <cofactor evidence="1">
        <name>heme b</name>
        <dbReference type="ChEBI" id="CHEBI:60344"/>
    </cofactor>
</comment>
<evidence type="ECO:0000256" key="10">
    <source>
        <dbReference type="ARBA" id="ARBA00023136"/>
    </source>
</evidence>
<feature type="transmembrane region" description="Helical" evidence="11">
    <location>
        <begin position="38"/>
        <end position="57"/>
    </location>
</feature>
<evidence type="ECO:0000256" key="7">
    <source>
        <dbReference type="ARBA" id="ARBA00022982"/>
    </source>
</evidence>
<dbReference type="InterPro" id="IPR043205">
    <property type="entry name" value="CYB561/CYBRD1-like"/>
</dbReference>
<dbReference type="GO" id="GO:0016020">
    <property type="term" value="C:membrane"/>
    <property type="evidence" value="ECO:0007669"/>
    <property type="project" value="UniProtKB-SubCell"/>
</dbReference>
<feature type="transmembrane region" description="Helical" evidence="11">
    <location>
        <begin position="108"/>
        <end position="129"/>
    </location>
</feature>
<gene>
    <name evidence="13" type="ORF">WA026_011887</name>
</gene>
<evidence type="ECO:0000256" key="5">
    <source>
        <dbReference type="ARBA" id="ARBA00022692"/>
    </source>
</evidence>
<sequence length="263" mass="29271">MHSESESSLEEDPSASLLRNTAMEAQAEHAKFKRYKTIYSIMTVLGLVLIVLTFIWSSNYAGGYSLSSPNTEFNWHPLLMVTGMVFLYSQSILIYRTNRNVSKFKVKCIHAGLHIVILILASIALKAVFDSHNFANPPIANLYTLHSWLGILTFSLFCFQLVLGFGTFLYPGAAKNIRAAVLPYHVIIGSAGFVMSIVTAALGYTEKAMFTLSSNYQNLPFSAVMLNFIGLVLVIFGAITIYLVNDRSYKREEIIEDEVALAE</sequence>
<dbReference type="AlphaFoldDB" id="A0AAW1UHH0"/>
<evidence type="ECO:0000256" key="9">
    <source>
        <dbReference type="ARBA" id="ARBA00023004"/>
    </source>
</evidence>
<accession>A0AAW1UHH0</accession>
<dbReference type="Gene3D" id="1.20.120.1770">
    <property type="match status" value="1"/>
</dbReference>
<evidence type="ECO:0000259" key="12">
    <source>
        <dbReference type="PROSITE" id="PS50939"/>
    </source>
</evidence>
<dbReference type="Proteomes" id="UP001431783">
    <property type="component" value="Unassembled WGS sequence"/>
</dbReference>
<keyword evidence="6" id="KW-0479">Metal-binding</keyword>
<keyword evidence="14" id="KW-1185">Reference proteome</keyword>
<evidence type="ECO:0000313" key="13">
    <source>
        <dbReference type="EMBL" id="KAK9880648.1"/>
    </source>
</evidence>
<keyword evidence="10 11" id="KW-0472">Membrane</keyword>
<dbReference type="Pfam" id="PF03188">
    <property type="entry name" value="Cytochrom_B561"/>
    <property type="match status" value="1"/>
</dbReference>
<evidence type="ECO:0000256" key="1">
    <source>
        <dbReference type="ARBA" id="ARBA00001970"/>
    </source>
</evidence>
<evidence type="ECO:0000256" key="11">
    <source>
        <dbReference type="SAM" id="Phobius"/>
    </source>
</evidence>
<evidence type="ECO:0000256" key="2">
    <source>
        <dbReference type="ARBA" id="ARBA00004141"/>
    </source>
</evidence>
<dbReference type="SMART" id="SM00665">
    <property type="entry name" value="B561"/>
    <property type="match status" value="1"/>
</dbReference>
<comment type="subcellular location">
    <subcellularLocation>
        <location evidence="2">Membrane</location>
        <topology evidence="2">Multi-pass membrane protein</topology>
    </subcellularLocation>
</comment>
<keyword evidence="5 11" id="KW-0812">Transmembrane</keyword>
<keyword evidence="7" id="KW-0249">Electron transport</keyword>
<evidence type="ECO:0000256" key="3">
    <source>
        <dbReference type="ARBA" id="ARBA00022448"/>
    </source>
</evidence>
<keyword evidence="3" id="KW-0813">Transport</keyword>
<dbReference type="PANTHER" id="PTHR10106:SF0">
    <property type="entry name" value="LD36721P"/>
    <property type="match status" value="1"/>
</dbReference>
<feature type="transmembrane region" description="Helical" evidence="11">
    <location>
        <begin position="149"/>
        <end position="170"/>
    </location>
</feature>
<comment type="caution">
    <text evidence="13">The sequence shown here is derived from an EMBL/GenBank/DDBJ whole genome shotgun (WGS) entry which is preliminary data.</text>
</comment>
<evidence type="ECO:0000256" key="4">
    <source>
        <dbReference type="ARBA" id="ARBA00022617"/>
    </source>
</evidence>
<evidence type="ECO:0000313" key="14">
    <source>
        <dbReference type="Proteomes" id="UP001431783"/>
    </source>
</evidence>
<evidence type="ECO:0000256" key="8">
    <source>
        <dbReference type="ARBA" id="ARBA00022989"/>
    </source>
</evidence>
<keyword evidence="8 11" id="KW-1133">Transmembrane helix</keyword>
<dbReference type="PROSITE" id="PS50939">
    <property type="entry name" value="CYTOCHROME_B561"/>
    <property type="match status" value="1"/>
</dbReference>
<proteinExistence type="predicted"/>
<dbReference type="EMBL" id="JARQZJ010000065">
    <property type="protein sequence ID" value="KAK9880648.1"/>
    <property type="molecule type" value="Genomic_DNA"/>
</dbReference>
<dbReference type="InterPro" id="IPR006593">
    <property type="entry name" value="Cyt_b561/ferric_Rdtase_TM"/>
</dbReference>
<feature type="domain" description="Cytochrome b561" evidence="12">
    <location>
        <begin position="41"/>
        <end position="245"/>
    </location>
</feature>
<dbReference type="FunFam" id="1.20.120.1770:FF:000001">
    <property type="entry name" value="Cytochrome b reductase 1"/>
    <property type="match status" value="1"/>
</dbReference>
<protein>
    <recommendedName>
        <fullName evidence="12">Cytochrome b561 domain-containing protein</fullName>
    </recommendedName>
</protein>
<dbReference type="PANTHER" id="PTHR10106">
    <property type="entry name" value="CYTOCHROME B561-RELATED"/>
    <property type="match status" value="1"/>
</dbReference>
<keyword evidence="9" id="KW-0408">Iron</keyword>
<name>A0AAW1UHH0_9CUCU</name>
<dbReference type="GO" id="GO:0046872">
    <property type="term" value="F:metal ion binding"/>
    <property type="evidence" value="ECO:0007669"/>
    <property type="project" value="UniProtKB-KW"/>
</dbReference>
<dbReference type="GO" id="GO:0016491">
    <property type="term" value="F:oxidoreductase activity"/>
    <property type="evidence" value="ECO:0007669"/>
    <property type="project" value="InterPro"/>
</dbReference>
<feature type="transmembrane region" description="Helical" evidence="11">
    <location>
        <begin position="224"/>
        <end position="244"/>
    </location>
</feature>
<reference evidence="13 14" key="1">
    <citation type="submission" date="2023-03" db="EMBL/GenBank/DDBJ databases">
        <title>Genome insight into feeding habits of ladybird beetles.</title>
        <authorList>
            <person name="Li H.-S."/>
            <person name="Huang Y.-H."/>
            <person name="Pang H."/>
        </authorList>
    </citation>
    <scope>NUCLEOTIDE SEQUENCE [LARGE SCALE GENOMIC DNA]</scope>
    <source>
        <strain evidence="13">SYSU_2023b</strain>
        <tissue evidence="13">Whole body</tissue>
    </source>
</reference>
<feature type="transmembrane region" description="Helical" evidence="11">
    <location>
        <begin position="182"/>
        <end position="204"/>
    </location>
</feature>